<name>A0ABR7SVY7_9ACTN</name>
<dbReference type="EMBL" id="JACTVJ010000062">
    <property type="protein sequence ID" value="MBC9719676.1"/>
    <property type="molecule type" value="Genomic_DNA"/>
</dbReference>
<reference evidence="9 10" key="1">
    <citation type="submission" date="2020-08" db="EMBL/GenBank/DDBJ databases">
        <title>Genemic of Streptomyces polyaspartic.</title>
        <authorList>
            <person name="Liu W."/>
        </authorList>
    </citation>
    <scope>NUCLEOTIDE SEQUENCE [LARGE SCALE GENOMIC DNA]</scope>
    <source>
        <strain evidence="9 10">TRM66268-LWL</strain>
    </source>
</reference>
<dbReference type="Proteomes" id="UP000642284">
    <property type="component" value="Unassembled WGS sequence"/>
</dbReference>
<gene>
    <name evidence="9" type="ORF">H9Y04_45185</name>
</gene>
<evidence type="ECO:0000256" key="5">
    <source>
        <dbReference type="ARBA" id="ARBA00022801"/>
    </source>
</evidence>
<protein>
    <recommendedName>
        <fullName evidence="11">Exosortase/archaeosortase family protein</fullName>
    </recommendedName>
</protein>
<dbReference type="NCBIfam" id="TIGR04178">
    <property type="entry name" value="exo_archaeo"/>
    <property type="match status" value="1"/>
</dbReference>
<feature type="transmembrane region" description="Helical" evidence="8">
    <location>
        <begin position="107"/>
        <end position="130"/>
    </location>
</feature>
<evidence type="ECO:0000313" key="9">
    <source>
        <dbReference type="EMBL" id="MBC9719676.1"/>
    </source>
</evidence>
<keyword evidence="10" id="KW-1185">Reference proteome</keyword>
<dbReference type="Pfam" id="PF09721">
    <property type="entry name" value="Exosortase_EpsH"/>
    <property type="match status" value="1"/>
</dbReference>
<evidence type="ECO:0000256" key="7">
    <source>
        <dbReference type="ARBA" id="ARBA00023136"/>
    </source>
</evidence>
<keyword evidence="3" id="KW-0645">Protease</keyword>
<evidence type="ECO:0000256" key="8">
    <source>
        <dbReference type="SAM" id="Phobius"/>
    </source>
</evidence>
<evidence type="ECO:0000256" key="3">
    <source>
        <dbReference type="ARBA" id="ARBA00022670"/>
    </source>
</evidence>
<keyword evidence="4 8" id="KW-0812">Transmembrane</keyword>
<organism evidence="9 10">
    <name type="scientific">Streptomyces polyasparticus</name>
    <dbReference type="NCBI Taxonomy" id="2767826"/>
    <lineage>
        <taxon>Bacteria</taxon>
        <taxon>Bacillati</taxon>
        <taxon>Actinomycetota</taxon>
        <taxon>Actinomycetes</taxon>
        <taxon>Kitasatosporales</taxon>
        <taxon>Streptomycetaceae</taxon>
        <taxon>Streptomyces</taxon>
    </lineage>
</organism>
<evidence type="ECO:0000256" key="6">
    <source>
        <dbReference type="ARBA" id="ARBA00022989"/>
    </source>
</evidence>
<evidence type="ECO:0000313" key="10">
    <source>
        <dbReference type="Proteomes" id="UP000642284"/>
    </source>
</evidence>
<evidence type="ECO:0000256" key="4">
    <source>
        <dbReference type="ARBA" id="ARBA00022692"/>
    </source>
</evidence>
<evidence type="ECO:0000256" key="2">
    <source>
        <dbReference type="ARBA" id="ARBA00022475"/>
    </source>
</evidence>
<evidence type="ECO:0008006" key="11">
    <source>
        <dbReference type="Google" id="ProtNLM"/>
    </source>
</evidence>
<proteinExistence type="predicted"/>
<sequence>MIDSLTPPARGLWMRWPTAAALALIATLLWRYAAYVQTQEASVASRLIRTLGMASWAKPHAPILTIGHLEKVFALNVTVECTVAYVLGAFFLLGAIVTACQNSPARVLRALVGVTVAALVFVGVNQLRIIGIAVSIHHWGMGGYRMSHQFLGTLVSMFGLGLACCVLLLALGRGGRAERPIM</sequence>
<accession>A0ABR7SVY7</accession>
<evidence type="ECO:0000256" key="1">
    <source>
        <dbReference type="ARBA" id="ARBA00004651"/>
    </source>
</evidence>
<dbReference type="RefSeq" id="WP_187820072.1">
    <property type="nucleotide sequence ID" value="NZ_JACTVJ010000062.1"/>
</dbReference>
<dbReference type="InterPro" id="IPR019127">
    <property type="entry name" value="Exosortase"/>
</dbReference>
<comment type="subcellular location">
    <subcellularLocation>
        <location evidence="1">Cell membrane</location>
        <topology evidence="1">Multi-pass membrane protein</topology>
    </subcellularLocation>
</comment>
<comment type="caution">
    <text evidence="9">The sequence shown here is derived from an EMBL/GenBank/DDBJ whole genome shotgun (WGS) entry which is preliminary data.</text>
</comment>
<keyword evidence="5" id="KW-0378">Hydrolase</keyword>
<feature type="transmembrane region" description="Helical" evidence="8">
    <location>
        <begin position="150"/>
        <end position="172"/>
    </location>
</feature>
<keyword evidence="7 8" id="KW-0472">Membrane</keyword>
<feature type="transmembrane region" description="Helical" evidence="8">
    <location>
        <begin position="82"/>
        <end position="100"/>
    </location>
</feature>
<dbReference type="InterPro" id="IPR026392">
    <property type="entry name" value="Exo/Archaeosortase_dom"/>
</dbReference>
<keyword evidence="6 8" id="KW-1133">Transmembrane helix</keyword>
<keyword evidence="2" id="KW-1003">Cell membrane</keyword>